<dbReference type="EMBL" id="CM000763">
    <property type="protein sequence ID" value="OQU85170.1"/>
    <property type="molecule type" value="Genomic_DNA"/>
</dbReference>
<evidence type="ECO:0000313" key="7">
    <source>
        <dbReference type="EMBL" id="OQU85170.1"/>
    </source>
</evidence>
<keyword evidence="8" id="KW-1185">Reference proteome</keyword>
<dbReference type="KEGG" id="sbi:8072601"/>
<dbReference type="PROSITE" id="PS50902">
    <property type="entry name" value="FLAVODOXIN_LIKE"/>
    <property type="match status" value="1"/>
</dbReference>
<dbReference type="PANTHER" id="PTHR30546">
    <property type="entry name" value="FLAVODOXIN-RELATED PROTEIN WRBA-RELATED"/>
    <property type="match status" value="1"/>
</dbReference>
<dbReference type="InterPro" id="IPR005025">
    <property type="entry name" value="FMN_Rdtase-like_dom"/>
</dbReference>
<reference evidence="7 8" key="1">
    <citation type="journal article" date="2009" name="Nature">
        <title>The Sorghum bicolor genome and the diversification of grasses.</title>
        <authorList>
            <person name="Paterson A.H."/>
            <person name="Bowers J.E."/>
            <person name="Bruggmann R."/>
            <person name="Dubchak I."/>
            <person name="Grimwood J."/>
            <person name="Gundlach H."/>
            <person name="Haberer G."/>
            <person name="Hellsten U."/>
            <person name="Mitros T."/>
            <person name="Poliakov A."/>
            <person name="Schmutz J."/>
            <person name="Spannagl M."/>
            <person name="Tang H."/>
            <person name="Wang X."/>
            <person name="Wicker T."/>
            <person name="Bharti A.K."/>
            <person name="Chapman J."/>
            <person name="Feltus F.A."/>
            <person name="Gowik U."/>
            <person name="Grigoriev I.V."/>
            <person name="Lyons E."/>
            <person name="Maher C.A."/>
            <person name="Martis M."/>
            <person name="Narechania A."/>
            <person name="Otillar R.P."/>
            <person name="Penning B.W."/>
            <person name="Salamov A.A."/>
            <person name="Wang Y."/>
            <person name="Zhang L."/>
            <person name="Carpita N.C."/>
            <person name="Freeling M."/>
            <person name="Gingle A.R."/>
            <person name="Hash C.T."/>
            <person name="Keller B."/>
            <person name="Klein P."/>
            <person name="Kresovich S."/>
            <person name="McCann M.C."/>
            <person name="Ming R."/>
            <person name="Peterson D.G."/>
            <person name="Mehboob-ur-Rahman"/>
            <person name="Ware D."/>
            <person name="Westhoff P."/>
            <person name="Mayer K.F."/>
            <person name="Messing J."/>
            <person name="Rokhsar D.S."/>
        </authorList>
    </citation>
    <scope>NUCLEOTIDE SEQUENCE [LARGE SCALE GENOMIC DNA]</scope>
    <source>
        <strain evidence="8">cv. BTx623</strain>
    </source>
</reference>
<evidence type="ECO:0000259" key="6">
    <source>
        <dbReference type="PROSITE" id="PS50902"/>
    </source>
</evidence>
<dbReference type="GO" id="GO:0016020">
    <property type="term" value="C:membrane"/>
    <property type="evidence" value="ECO:0000318"/>
    <property type="project" value="GO_Central"/>
</dbReference>
<dbReference type="GO" id="GO:0010181">
    <property type="term" value="F:FMN binding"/>
    <property type="evidence" value="ECO:0007669"/>
    <property type="project" value="InterPro"/>
</dbReference>
<dbReference type="InParanoid" id="A0A1Z5RN43"/>
<dbReference type="SUPFAM" id="SSF52218">
    <property type="entry name" value="Flavoproteins"/>
    <property type="match status" value="1"/>
</dbReference>
<comment type="similarity">
    <text evidence="2">Belongs to the WrbA family.</text>
</comment>
<proteinExistence type="inferred from homology"/>
<dbReference type="OrthoDB" id="504689at2759"/>
<feature type="domain" description="Flavodoxin-like" evidence="6">
    <location>
        <begin position="6"/>
        <end position="203"/>
    </location>
</feature>
<dbReference type="GO" id="GO:0003955">
    <property type="term" value="F:NAD(P)H dehydrogenase (quinone) activity"/>
    <property type="evidence" value="ECO:0000318"/>
    <property type="project" value="GO_Central"/>
</dbReference>
<dbReference type="InterPro" id="IPR010089">
    <property type="entry name" value="Flavoprotein_WrbA-like"/>
</dbReference>
<evidence type="ECO:0000313" key="8">
    <source>
        <dbReference type="Proteomes" id="UP000000768"/>
    </source>
</evidence>
<accession>A0A1Z5RN43</accession>
<dbReference type="Gene3D" id="3.40.50.360">
    <property type="match status" value="1"/>
</dbReference>
<comment type="catalytic activity">
    <reaction evidence="4">
        <text>a quinone + NADH + H(+) = a quinol + NAD(+)</text>
        <dbReference type="Rhea" id="RHEA:46160"/>
        <dbReference type="ChEBI" id="CHEBI:15378"/>
        <dbReference type="ChEBI" id="CHEBI:24646"/>
        <dbReference type="ChEBI" id="CHEBI:57540"/>
        <dbReference type="ChEBI" id="CHEBI:57945"/>
        <dbReference type="ChEBI" id="CHEBI:132124"/>
        <dbReference type="EC" id="1.6.5.2"/>
    </reaction>
</comment>
<organism evidence="7 8">
    <name type="scientific">Sorghum bicolor</name>
    <name type="common">Sorghum</name>
    <name type="synonym">Sorghum vulgare</name>
    <dbReference type="NCBI Taxonomy" id="4558"/>
    <lineage>
        <taxon>Eukaryota</taxon>
        <taxon>Viridiplantae</taxon>
        <taxon>Streptophyta</taxon>
        <taxon>Embryophyta</taxon>
        <taxon>Tracheophyta</taxon>
        <taxon>Spermatophyta</taxon>
        <taxon>Magnoliopsida</taxon>
        <taxon>Liliopsida</taxon>
        <taxon>Poales</taxon>
        <taxon>Poaceae</taxon>
        <taxon>PACMAD clade</taxon>
        <taxon>Panicoideae</taxon>
        <taxon>Andropogonodae</taxon>
        <taxon>Andropogoneae</taxon>
        <taxon>Sorghinae</taxon>
        <taxon>Sorghum</taxon>
    </lineage>
</organism>
<evidence type="ECO:0000256" key="1">
    <source>
        <dbReference type="ARBA" id="ARBA00001917"/>
    </source>
</evidence>
<reference evidence="8" key="2">
    <citation type="journal article" date="2018" name="Plant J.">
        <title>The Sorghum bicolor reference genome: improved assembly, gene annotations, a transcriptome atlas, and signatures of genome organization.</title>
        <authorList>
            <person name="McCormick R.F."/>
            <person name="Truong S.K."/>
            <person name="Sreedasyam A."/>
            <person name="Jenkins J."/>
            <person name="Shu S."/>
            <person name="Sims D."/>
            <person name="Kennedy M."/>
            <person name="Amirebrahimi M."/>
            <person name="Weers B.D."/>
            <person name="McKinley B."/>
            <person name="Mattison A."/>
            <person name="Morishige D.T."/>
            <person name="Grimwood J."/>
            <person name="Schmutz J."/>
            <person name="Mullet J.E."/>
        </authorList>
    </citation>
    <scope>NUCLEOTIDE SEQUENCE [LARGE SCALE GENOMIC DNA]</scope>
    <source>
        <strain evidence="8">cv. BTx623</strain>
    </source>
</reference>
<dbReference type="FunFam" id="3.40.50.360:FF:000001">
    <property type="entry name" value="NAD(P)H dehydrogenase (Quinone) FQR1-like"/>
    <property type="match status" value="1"/>
</dbReference>
<dbReference type="AlphaFoldDB" id="A0A1Z5RN43"/>
<dbReference type="InterPro" id="IPR029039">
    <property type="entry name" value="Flavoprotein-like_sf"/>
</dbReference>
<comment type="catalytic activity">
    <reaction evidence="5">
        <text>a quinone + NADPH + H(+) = a quinol + NADP(+)</text>
        <dbReference type="Rhea" id="RHEA:46164"/>
        <dbReference type="ChEBI" id="CHEBI:15378"/>
        <dbReference type="ChEBI" id="CHEBI:24646"/>
        <dbReference type="ChEBI" id="CHEBI:57783"/>
        <dbReference type="ChEBI" id="CHEBI:58349"/>
        <dbReference type="ChEBI" id="CHEBI:132124"/>
        <dbReference type="EC" id="1.6.5.2"/>
    </reaction>
</comment>
<dbReference type="InterPro" id="IPR008254">
    <property type="entry name" value="Flavodoxin/NO_synth"/>
</dbReference>
<dbReference type="eggNOG" id="KOG3135">
    <property type="taxonomic scope" value="Eukaryota"/>
</dbReference>
<gene>
    <name evidence="7" type="ORF">SORBI_3004G185100</name>
</gene>
<dbReference type="STRING" id="4558.A0A1Z5RN43"/>
<dbReference type="NCBIfam" id="NF002999">
    <property type="entry name" value="PRK03767.1"/>
    <property type="match status" value="1"/>
</dbReference>
<evidence type="ECO:0000256" key="3">
    <source>
        <dbReference type="ARBA" id="ARBA00012648"/>
    </source>
</evidence>
<dbReference type="Proteomes" id="UP000000768">
    <property type="component" value="Chromosome 4"/>
</dbReference>
<dbReference type="OMA" id="LTHHAMA"/>
<dbReference type="NCBIfam" id="TIGR01755">
    <property type="entry name" value="flav_wrbA"/>
    <property type="match status" value="1"/>
</dbReference>
<name>A0A1Z5RN43_SORBI</name>
<dbReference type="PANTHER" id="PTHR30546:SF35">
    <property type="entry name" value="NAD(P)H DEHYDROGENASE (QUINONE)"/>
    <property type="match status" value="1"/>
</dbReference>
<evidence type="ECO:0000256" key="4">
    <source>
        <dbReference type="ARBA" id="ARBA00047678"/>
    </source>
</evidence>
<dbReference type="Gramene" id="OQU85170">
    <property type="protein sequence ID" value="OQU85170"/>
    <property type="gene ID" value="SORBI_3004G185100"/>
</dbReference>
<protein>
    <recommendedName>
        <fullName evidence="3">NAD(P)H dehydrogenase (quinone)</fullName>
        <ecNumber evidence="3">1.6.5.2</ecNumber>
    </recommendedName>
</protein>
<dbReference type="EC" id="1.6.5.2" evidence="3"/>
<dbReference type="Pfam" id="PF03358">
    <property type="entry name" value="FMN_red"/>
    <property type="match status" value="1"/>
</dbReference>
<evidence type="ECO:0000256" key="5">
    <source>
        <dbReference type="ARBA" id="ARBA00048983"/>
    </source>
</evidence>
<sequence length="218" mass="23005">MAVTKIYVVYYSTYGHVARLAEEIKKGADSVDGVEATIWQVAETTLPEESSSLAKMRAPVKTKSDNKHPVISGKQLADADGVLFGFPSRLGMMAAQMKALFDSTTGGLWRTQALAGKPAGFLFSLRTQGGGQEEAALTAVSQLAHHAMVFVPVGSTFGDGMFDMDEVRCCSPYGAGTFAGADGRSRLPSDAELQMAVHQGTYFAAFAKKLKAGAAVVA</sequence>
<comment type="cofactor">
    <cofactor evidence="1">
        <name>FMN</name>
        <dbReference type="ChEBI" id="CHEBI:58210"/>
    </cofactor>
</comment>
<evidence type="ECO:0000256" key="2">
    <source>
        <dbReference type="ARBA" id="ARBA00006961"/>
    </source>
</evidence>